<proteinExistence type="predicted"/>
<dbReference type="PANTHER" id="PTHR46682:SF1">
    <property type="entry name" value="ADHESION G-PROTEIN COUPLED RECEPTOR V1"/>
    <property type="match status" value="1"/>
</dbReference>
<dbReference type="InterPro" id="IPR003644">
    <property type="entry name" value="Calx_beta"/>
</dbReference>
<dbReference type="GO" id="GO:0016788">
    <property type="term" value="F:hydrolase activity, acting on ester bonds"/>
    <property type="evidence" value="ECO:0007669"/>
    <property type="project" value="UniProtKB-ARBA"/>
</dbReference>
<organism evidence="6 7">
    <name type="scientific">Phenylobacterium deserti</name>
    <dbReference type="NCBI Taxonomy" id="1914756"/>
    <lineage>
        <taxon>Bacteria</taxon>
        <taxon>Pseudomonadati</taxon>
        <taxon>Pseudomonadota</taxon>
        <taxon>Alphaproteobacteria</taxon>
        <taxon>Caulobacterales</taxon>
        <taxon>Caulobacteraceae</taxon>
        <taxon>Phenylobacterium</taxon>
    </lineage>
</organism>
<dbReference type="Gene3D" id="3.40.50.1110">
    <property type="entry name" value="SGNH hydrolase"/>
    <property type="match status" value="1"/>
</dbReference>
<dbReference type="Proteomes" id="UP000249725">
    <property type="component" value="Unassembled WGS sequence"/>
</dbReference>
<reference evidence="7" key="1">
    <citation type="submission" date="2018-05" db="EMBL/GenBank/DDBJ databases">
        <authorList>
            <person name="Li X."/>
        </authorList>
    </citation>
    <scope>NUCLEOTIDE SEQUENCE [LARGE SCALE GENOMIC DNA]</scope>
    <source>
        <strain evidence="7">YIM 73061</strain>
    </source>
</reference>
<dbReference type="CDD" id="cd01833">
    <property type="entry name" value="XynB_like"/>
    <property type="match status" value="1"/>
</dbReference>
<dbReference type="PROSITE" id="PS00330">
    <property type="entry name" value="HEMOLYSIN_CALCIUM"/>
    <property type="match status" value="4"/>
</dbReference>
<feature type="domain" description="Calx-beta" evidence="5">
    <location>
        <begin position="1403"/>
        <end position="1507"/>
    </location>
</feature>
<dbReference type="Gene3D" id="2.60.40.2030">
    <property type="match status" value="6"/>
</dbReference>
<dbReference type="Pfam" id="PF13472">
    <property type="entry name" value="Lipase_GDSL_2"/>
    <property type="match status" value="1"/>
</dbReference>
<keyword evidence="2" id="KW-0677">Repeat</keyword>
<dbReference type="InterPro" id="IPR026919">
    <property type="entry name" value="ADGRV1"/>
</dbReference>
<accession>A0A328ASR7</accession>
<keyword evidence="3" id="KW-0106">Calcium</keyword>
<dbReference type="SUPFAM" id="SSF51120">
    <property type="entry name" value="beta-Roll"/>
    <property type="match status" value="5"/>
</dbReference>
<feature type="domain" description="Calx-beta" evidence="5">
    <location>
        <begin position="853"/>
        <end position="960"/>
    </location>
</feature>
<dbReference type="SUPFAM" id="SSF52266">
    <property type="entry name" value="SGNH hydrolase"/>
    <property type="match status" value="1"/>
</dbReference>
<evidence type="ECO:0000313" key="7">
    <source>
        <dbReference type="Proteomes" id="UP000249725"/>
    </source>
</evidence>
<dbReference type="SUPFAM" id="SSF141072">
    <property type="entry name" value="CalX-like"/>
    <property type="match status" value="6"/>
</dbReference>
<keyword evidence="7" id="KW-1185">Reference proteome</keyword>
<dbReference type="GO" id="GO:0004930">
    <property type="term" value="F:G protein-coupled receptor activity"/>
    <property type="evidence" value="ECO:0007669"/>
    <property type="project" value="InterPro"/>
</dbReference>
<dbReference type="InterPro" id="IPR018511">
    <property type="entry name" value="Hemolysin-typ_Ca-bd_CS"/>
</dbReference>
<dbReference type="InterPro" id="IPR013830">
    <property type="entry name" value="SGNH_hydro"/>
</dbReference>
<feature type="domain" description="Calx-beta" evidence="5">
    <location>
        <begin position="1520"/>
        <end position="1627"/>
    </location>
</feature>
<feature type="region of interest" description="Disordered" evidence="4">
    <location>
        <begin position="1"/>
        <end position="27"/>
    </location>
</feature>
<dbReference type="InterPro" id="IPR038081">
    <property type="entry name" value="CalX-like_sf"/>
</dbReference>
<dbReference type="Gene3D" id="2.150.10.10">
    <property type="entry name" value="Serralysin-like metalloprotease, C-terminal"/>
    <property type="match status" value="5"/>
</dbReference>
<evidence type="ECO:0000256" key="4">
    <source>
        <dbReference type="SAM" id="MobiDB-lite"/>
    </source>
</evidence>
<dbReference type="GO" id="GO:0005509">
    <property type="term" value="F:calcium ion binding"/>
    <property type="evidence" value="ECO:0007669"/>
    <property type="project" value="InterPro"/>
</dbReference>
<dbReference type="Pfam" id="PF03160">
    <property type="entry name" value="Calx-beta"/>
    <property type="match status" value="6"/>
</dbReference>
<dbReference type="EMBL" id="QFYR01000001">
    <property type="protein sequence ID" value="RAK58132.1"/>
    <property type="molecule type" value="Genomic_DNA"/>
</dbReference>
<evidence type="ECO:0000259" key="5">
    <source>
        <dbReference type="SMART" id="SM00237"/>
    </source>
</evidence>
<feature type="domain" description="Calx-beta" evidence="5">
    <location>
        <begin position="1281"/>
        <end position="1387"/>
    </location>
</feature>
<name>A0A328ASR7_9CAUL</name>
<dbReference type="Pfam" id="PF00353">
    <property type="entry name" value="HemolysinCabind"/>
    <property type="match status" value="10"/>
</dbReference>
<dbReference type="GO" id="GO:0016020">
    <property type="term" value="C:membrane"/>
    <property type="evidence" value="ECO:0007669"/>
    <property type="project" value="InterPro"/>
</dbReference>
<feature type="domain" description="Calx-beta" evidence="5">
    <location>
        <begin position="737"/>
        <end position="840"/>
    </location>
</feature>
<evidence type="ECO:0000256" key="2">
    <source>
        <dbReference type="ARBA" id="ARBA00022737"/>
    </source>
</evidence>
<keyword evidence="1" id="KW-0732">Signal</keyword>
<feature type="domain" description="Calx-beta" evidence="5">
    <location>
        <begin position="1167"/>
        <end position="1269"/>
    </location>
</feature>
<evidence type="ECO:0000313" key="6">
    <source>
        <dbReference type="EMBL" id="RAK58132.1"/>
    </source>
</evidence>
<evidence type="ECO:0000256" key="1">
    <source>
        <dbReference type="ARBA" id="ARBA00022729"/>
    </source>
</evidence>
<dbReference type="SMART" id="SM00237">
    <property type="entry name" value="Calx_beta"/>
    <property type="match status" value="6"/>
</dbReference>
<comment type="caution">
    <text evidence="6">The sequence shown here is derived from an EMBL/GenBank/DDBJ whole genome shotgun (WGS) entry which is preliminary data.</text>
</comment>
<dbReference type="InterPro" id="IPR001343">
    <property type="entry name" value="Hemolysn_Ca-bd"/>
</dbReference>
<dbReference type="PRINTS" id="PR00313">
    <property type="entry name" value="CABNDNGRPT"/>
</dbReference>
<protein>
    <recommendedName>
        <fullName evidence="5">Calx-beta domain-containing protein</fullName>
    </recommendedName>
</protein>
<dbReference type="InterPro" id="IPR036514">
    <property type="entry name" value="SGNH_hydro_sf"/>
</dbReference>
<dbReference type="RefSeq" id="WP_111514582.1">
    <property type="nucleotide sequence ID" value="NZ_QFYR01000001.1"/>
</dbReference>
<gene>
    <name evidence="6" type="ORF">DJ018_09565</name>
</gene>
<sequence>MPTGSDGDDLLSGMTGGETLNGGGGNDTASYSNATTGVMASIADGAVQYAPRVMPLGDSITFGVQYETAGGYRGPLWDLTVAGDLAINFVGSVVAGNIGDPDNEGHPGWTIDQMDANVAAWISAAKPDVMLLIAGTNNTKGNPLPTATQILGKLSRLIDDIAAQPNAPTLFVGPIPPMTADQPATRIALAQAYNAMIPDLIAQKRAAGVDVTFVDMSDLTPADITAPPHDPGLHPNASGYQKIAADWYAALVARMANEDSSLSRSTPDQLVSIENLEGSAYRDVLTGDSGANKLVGLGGGDFLNGGSGADTMIGGVGDDIYAVDDAGDVVVEFVGEGRDTVRTIFTDVTLSANIENLTFVGAGNFAGTGNELANLITGGFGADTLTGGLDALNDTLVGGAGDDLYVVMAGDVITELVDAGRDRVQTELTTYILRPNVEELVYAGTAAFKGFGNVSNNLIIGGIGNDALDGQAGADTLRGGAGNDSYTVDNVGDVVSEVDPVGGGDAGGTDTVKTTLSSYTLGAYIEKLTFTGLGSGVGFQGTGNDLVNKITGGAGDDTLSGGADKLKDTLAGGAGDDAYIVQVGDVVTETADAGRDRVETALATYVLPANVEDLVFTGAGPFKATGNEADNILIGGGDADTLIGGLGADTITGGAGIDTIQGSRLELNGDVIRDYDGDRIMLSHSLTSTTNVQLERSGADTLLRIDGDNNGSFETVVTLQGAVSGVLSIGSSGGLSNNVITLTPPSLSLSATSASVAEGNSGPSVFTFTVTRAGDLSAAVTANWAVSGSGTNPADAADFGGTLPSGQVSFAAGESSKLITVEVAGDTTFETDEGFTVTLSDPSGGPIITQATAVGSIVNDDGAPTSLSLAATSASQMEGNSGSTAFTFTVTRSGDLSMTTTADWTVSGSGSAAADAADFGGSLPSGQVSFAPGESSQVITLNVAGDTAFEPDEGFTVTLSNASGVTAITQATATGSIINDEAFVLMGTSGADTLNGGAAADTIQGVGGNDKIFGNAGDDVLDGGEGADTVSGGDQNDLIRGGAGDDVLKGNNDNDTIVGGAGADNLTGSSGLDVFRFESLDGSVDVITDFSGNDKIELDLQGFGIAGGQVLFVNGLGATEAGVAALHYTAANGALYLDLNGGDAADAVQFATLSNRYALTQTSVGFTNGAVAAPALSVVATDVSKAEGHGGTTTFTFTVTRSGDLSGVSSASWAVSGSGAAPADAADFSGALPSGQVTFAAGESSKQVTIGVSGDAAFEVDEGFTLTLSNPSGAALTQATASGVIVNDDTAPSLSLAATDASRGEGDSGSTAFTFTVSRSGDLSGATTADWSVSGSGAAPADADDFGGALPSGQVNFAAGESSKLITLDVAGDKVFEADEGFTVTLSNASGGSVISQATASGLIANDDPLPPSLSLSATSASLAEGNSGPSVFTFTVTRAGDLSAAVTANWAVSGSGTNPADAADFGGTLPSGQVSFAAGESSKLITVEVAGDTTFETDEGFTVTLSDPSGGPIITQATAVGSIVNDDGAPTSLSLAATSASQMEGNSGSTAFTFTVTRSGDLSMTTTADWTVSGSGSAAADAADFGGSLPSGQVSFAPGESSQVITLNVAGDTAFEPDEGFTVTLSNASGVTAITQATATGSIINDEAFVLMGTSGADTLNGGAAADTIQGVGGNDKIFGNAGDDVLDGGEGADTVSGGDQNDLIRGGAGDDVLKGNNDNDTIVGGAGADNLTGSSGLDVFRFESLDGSVDVITDFSGNDKIELDLQGFGIAGGQVLFVNGLGATEAGVAALHYTAANGALYLDLNGGDAADAVQFATLSNRYALTQTSFLLS</sequence>
<dbReference type="OrthoDB" id="7175628at2"/>
<dbReference type="InterPro" id="IPR011049">
    <property type="entry name" value="Serralysin-like_metalloprot_C"/>
</dbReference>
<dbReference type="PANTHER" id="PTHR46682">
    <property type="entry name" value="ADHESION G-PROTEIN COUPLED RECEPTOR V1"/>
    <property type="match status" value="1"/>
</dbReference>
<feature type="compositionally biased region" description="Gly residues" evidence="4">
    <location>
        <begin position="14"/>
        <end position="26"/>
    </location>
</feature>
<evidence type="ECO:0000256" key="3">
    <source>
        <dbReference type="ARBA" id="ARBA00022837"/>
    </source>
</evidence>